<dbReference type="EMBL" id="JACHGN010000035">
    <property type="protein sequence ID" value="MBB5139980.1"/>
    <property type="molecule type" value="Genomic_DNA"/>
</dbReference>
<gene>
    <name evidence="1" type="ORF">HNP84_009745</name>
</gene>
<reference evidence="1 2" key="1">
    <citation type="submission" date="2020-08" db="EMBL/GenBank/DDBJ databases">
        <title>Genomic Encyclopedia of Type Strains, Phase IV (KMG-IV): sequencing the most valuable type-strain genomes for metagenomic binning, comparative biology and taxonomic classification.</title>
        <authorList>
            <person name="Goeker M."/>
        </authorList>
    </citation>
    <scope>NUCLEOTIDE SEQUENCE [LARGE SCALE GENOMIC DNA]</scope>
    <source>
        <strain evidence="1 2">DSM 45615</strain>
    </source>
</reference>
<comment type="caution">
    <text evidence="1">The sequence shown here is derived from an EMBL/GenBank/DDBJ whole genome shotgun (WGS) entry which is preliminary data.</text>
</comment>
<evidence type="ECO:0000313" key="1">
    <source>
        <dbReference type="EMBL" id="MBB5139980.1"/>
    </source>
</evidence>
<name>A0A840PQE7_9ACTN</name>
<dbReference type="RefSeq" id="WP_185056789.1">
    <property type="nucleotide sequence ID" value="NZ_BAABIX010000005.1"/>
</dbReference>
<organism evidence="1 2">
    <name type="scientific">Thermocatellispora tengchongensis</name>
    <dbReference type="NCBI Taxonomy" id="1073253"/>
    <lineage>
        <taxon>Bacteria</taxon>
        <taxon>Bacillati</taxon>
        <taxon>Actinomycetota</taxon>
        <taxon>Actinomycetes</taxon>
        <taxon>Streptosporangiales</taxon>
        <taxon>Streptosporangiaceae</taxon>
        <taxon>Thermocatellispora</taxon>
    </lineage>
</organism>
<dbReference type="AlphaFoldDB" id="A0A840PQE7"/>
<sequence>MARTDLNAVPVPRAGLDLTAALTPAIADGHMFVHSERRMVRVKNANASARTVTVQIPATVDGQDVVDRTYVIPATSGDVLIPPFPAVYRQANGKVYIDYSDPAGLSVAVLELPV</sequence>
<proteinExistence type="predicted"/>
<protein>
    <submittedName>
        <fullName evidence="1">Uncharacterized protein</fullName>
    </submittedName>
</protein>
<evidence type="ECO:0000313" key="2">
    <source>
        <dbReference type="Proteomes" id="UP000578449"/>
    </source>
</evidence>
<dbReference type="Proteomes" id="UP000578449">
    <property type="component" value="Unassembled WGS sequence"/>
</dbReference>
<keyword evidence="2" id="KW-1185">Reference proteome</keyword>
<accession>A0A840PQE7</accession>